<dbReference type="InterPro" id="IPR018540">
    <property type="entry name" value="Spo0E-like"/>
</dbReference>
<dbReference type="InterPro" id="IPR053028">
    <property type="entry name" value="Spo0E-like_phosphatase"/>
</dbReference>
<dbReference type="Gene3D" id="4.10.280.10">
    <property type="entry name" value="Helix-loop-helix DNA-binding domain"/>
    <property type="match status" value="1"/>
</dbReference>
<dbReference type="InterPro" id="IPR036638">
    <property type="entry name" value="HLH_DNA-bd_sf"/>
</dbReference>
<evidence type="ECO:0000313" key="1">
    <source>
        <dbReference type="EMBL" id="PEJ37758.1"/>
    </source>
</evidence>
<dbReference type="AlphaFoldDB" id="A0AAX0RTD2"/>
<dbReference type="PANTHER" id="PTHR41263">
    <property type="entry name" value="ASPARTYL-PHOSPHATE PHOSPHATASE YISI"/>
    <property type="match status" value="1"/>
</dbReference>
<dbReference type="Proteomes" id="UP000220106">
    <property type="component" value="Unassembled WGS sequence"/>
</dbReference>
<proteinExistence type="predicted"/>
<dbReference type="PANTHER" id="PTHR41263:SF1">
    <property type="entry name" value="ASPARTYL-PHOSPHATE PHOSPHATASE YISI"/>
    <property type="match status" value="1"/>
</dbReference>
<gene>
    <name evidence="1" type="ORF">CN689_02375</name>
</gene>
<accession>A0AAX0RTD2</accession>
<organism evidence="1 2">
    <name type="scientific">Peribacillus butanolivorans</name>
    <dbReference type="NCBI Taxonomy" id="421767"/>
    <lineage>
        <taxon>Bacteria</taxon>
        <taxon>Bacillati</taxon>
        <taxon>Bacillota</taxon>
        <taxon>Bacilli</taxon>
        <taxon>Bacillales</taxon>
        <taxon>Bacillaceae</taxon>
        <taxon>Peribacillus</taxon>
    </lineage>
</organism>
<dbReference type="GO" id="GO:0046983">
    <property type="term" value="F:protein dimerization activity"/>
    <property type="evidence" value="ECO:0007669"/>
    <property type="project" value="InterPro"/>
</dbReference>
<comment type="caution">
    <text evidence="1">The sequence shown here is derived from an EMBL/GenBank/DDBJ whole genome shotgun (WGS) entry which is preliminary data.</text>
</comment>
<dbReference type="Pfam" id="PF09388">
    <property type="entry name" value="SpoOE-like"/>
    <property type="match status" value="1"/>
</dbReference>
<name>A0AAX0RTD2_9BACI</name>
<dbReference type="EMBL" id="NUEQ01000004">
    <property type="protein sequence ID" value="PEJ37758.1"/>
    <property type="molecule type" value="Genomic_DNA"/>
</dbReference>
<dbReference type="InterPro" id="IPR037208">
    <property type="entry name" value="Spo0E-like_sf"/>
</dbReference>
<reference evidence="1 2" key="1">
    <citation type="submission" date="2017-09" db="EMBL/GenBank/DDBJ databases">
        <title>Large-scale bioinformatics analysis of Bacillus genomes uncovers conserved roles of natural products in bacterial physiology.</title>
        <authorList>
            <consortium name="Agbiome Team Llc"/>
            <person name="Bleich R.M."/>
            <person name="Kirk G.J."/>
            <person name="Santa Maria K.C."/>
            <person name="Allen S.E."/>
            <person name="Farag S."/>
            <person name="Shank E.A."/>
            <person name="Bowers A."/>
        </authorList>
    </citation>
    <scope>NUCLEOTIDE SEQUENCE [LARGE SCALE GENOMIC DNA]</scope>
    <source>
        <strain evidence="1 2">AFS003229</strain>
    </source>
</reference>
<dbReference type="SUPFAM" id="SSF140500">
    <property type="entry name" value="BAS1536-like"/>
    <property type="match status" value="1"/>
</dbReference>
<protein>
    <submittedName>
        <fullName evidence="1">Spo0E family sporulation regulatory protein-aspartic acid phosphatase</fullName>
    </submittedName>
</protein>
<sequence length="59" mass="6922">MESMELLHNKIETMRKELINTALKHGFTSPKTLHLSHELDKLLNILVHEQEPDVRVLLH</sequence>
<dbReference type="GO" id="GO:0043937">
    <property type="term" value="P:regulation of sporulation"/>
    <property type="evidence" value="ECO:0007669"/>
    <property type="project" value="InterPro"/>
</dbReference>
<evidence type="ECO:0000313" key="2">
    <source>
        <dbReference type="Proteomes" id="UP000220106"/>
    </source>
</evidence>